<dbReference type="PANTHER" id="PTHR42949">
    <property type="entry name" value="ANAEROBIC GLYCEROL-3-PHOSPHATE DEHYDROGENASE SUBUNIT B"/>
    <property type="match status" value="1"/>
</dbReference>
<protein>
    <submittedName>
        <fullName evidence="3">NAD(P)/FAD-dependent oxidoreductase</fullName>
    </submittedName>
</protein>
<evidence type="ECO:0000256" key="1">
    <source>
        <dbReference type="ARBA" id="ARBA00023002"/>
    </source>
</evidence>
<dbReference type="Gene3D" id="1.10.10.1100">
    <property type="entry name" value="BFD-like [2Fe-2S]-binding domain"/>
    <property type="match status" value="1"/>
</dbReference>
<organism evidence="3 4">
    <name type="scientific">Pseudomonas protegens</name>
    <dbReference type="NCBI Taxonomy" id="380021"/>
    <lineage>
        <taxon>Bacteria</taxon>
        <taxon>Pseudomonadati</taxon>
        <taxon>Pseudomonadota</taxon>
        <taxon>Gammaproteobacteria</taxon>
        <taxon>Pseudomonadales</taxon>
        <taxon>Pseudomonadaceae</taxon>
        <taxon>Pseudomonas</taxon>
    </lineage>
</organism>
<dbReference type="InterPro" id="IPR017224">
    <property type="entry name" value="Opine_Oxase_asu/HCN_bsu"/>
</dbReference>
<feature type="domain" description="FAD/NAD(P)-binding" evidence="2">
    <location>
        <begin position="9"/>
        <end position="285"/>
    </location>
</feature>
<dbReference type="Pfam" id="PF07992">
    <property type="entry name" value="Pyr_redox_2"/>
    <property type="match status" value="1"/>
</dbReference>
<dbReference type="InterPro" id="IPR023753">
    <property type="entry name" value="FAD/NAD-binding_dom"/>
</dbReference>
<dbReference type="AlphaFoldDB" id="A0A7G7XGD2"/>
<dbReference type="Proteomes" id="UP000515277">
    <property type="component" value="Chromosome"/>
</dbReference>
<dbReference type="PIRSF" id="PIRSF037495">
    <property type="entry name" value="Opine_OX_OoxA/HcnB"/>
    <property type="match status" value="1"/>
</dbReference>
<dbReference type="InterPro" id="IPR036188">
    <property type="entry name" value="FAD/NAD-bd_sf"/>
</dbReference>
<dbReference type="SUPFAM" id="SSF51905">
    <property type="entry name" value="FAD/NAD(P)-binding domain"/>
    <property type="match status" value="1"/>
</dbReference>
<dbReference type="Gene3D" id="3.50.50.60">
    <property type="entry name" value="FAD/NAD(P)-binding domain"/>
    <property type="match status" value="2"/>
</dbReference>
<reference evidence="4" key="1">
    <citation type="journal article" date="2020" name="Microbiol. Resour. Announc.">
        <title>Complete genome sequences of four natural Pseudomonas isolates that catabolize a wide range of aromatic compounds relevant to lignin valorization.</title>
        <authorList>
            <person name="Hatmaker E.A."/>
            <person name="Presley G."/>
            <person name="Cannon O."/>
            <person name="Guss A.M."/>
            <person name="Elkins J.G."/>
        </authorList>
    </citation>
    <scope>NUCLEOTIDE SEQUENCE [LARGE SCALE GENOMIC DNA]</scope>
    <source>
        <strain evidence="4">H1F5C</strain>
    </source>
</reference>
<dbReference type="PRINTS" id="PR00368">
    <property type="entry name" value="FADPNR"/>
</dbReference>
<gene>
    <name evidence="3" type="ORF">GGI48_07635</name>
</gene>
<dbReference type="InterPro" id="IPR041854">
    <property type="entry name" value="BFD-like_2Fe2S-bd_dom_sf"/>
</dbReference>
<dbReference type="InterPro" id="IPR051691">
    <property type="entry name" value="Metab_Enz_Cyan_OpOx_G3PDH"/>
</dbReference>
<dbReference type="PRINTS" id="PR00469">
    <property type="entry name" value="PNDRDTASEII"/>
</dbReference>
<dbReference type="RefSeq" id="WP_179597708.1">
    <property type="nucleotide sequence ID" value="NZ_CP060201.1"/>
</dbReference>
<dbReference type="PANTHER" id="PTHR42949:SF3">
    <property type="entry name" value="ANAEROBIC GLYCEROL-3-PHOSPHATE DEHYDROGENASE SUBUNIT B"/>
    <property type="match status" value="1"/>
</dbReference>
<name>A0A7G7XGD2_9PSED</name>
<evidence type="ECO:0000313" key="3">
    <source>
        <dbReference type="EMBL" id="QNH79027.1"/>
    </source>
</evidence>
<dbReference type="EMBL" id="CP060201">
    <property type="protein sequence ID" value="QNH79027.1"/>
    <property type="molecule type" value="Genomic_DNA"/>
</dbReference>
<proteinExistence type="predicted"/>
<accession>A0A7G7XGD2</accession>
<sequence length="420" mass="44760">MNAQRLSCQILIVGSGPAGLAAARAASHCARSIVLIDDNPRPGGQIWRQGPTPSPAAAERFQVVQHPAVRYLGATRVIAALGPHRLLLEDARQAWQLDFEQLILCCGAQELLLPFPGWTLPGVTGAGGLQALLKNGLSLRGKTLVIAGSGPLLLATAATARQAGARLLRVLEQAPATAVLGFASQLWRWPSKLAQAVQLLTPAYRCNAHVVEALGDQQLQRVRIRQGRHLAELACDYLACGFGLVPNTRLASHLGCRLEQGAIVVDPQQRSSLPQVLAAGECTGIGGSELALIEGEIAGCVASGQSARAATLIDRRRHWQDFAARLQRHFALQPQILQLARPDTLFCRCEDVPYAAVAGATDWNSAKLHSRCGMGACQGRVCASAARRLFDWPEVAPRSPLVPARIATLMLDACPPHAAD</sequence>
<dbReference type="GO" id="GO:0016491">
    <property type="term" value="F:oxidoreductase activity"/>
    <property type="evidence" value="ECO:0007669"/>
    <property type="project" value="UniProtKB-KW"/>
</dbReference>
<evidence type="ECO:0000259" key="2">
    <source>
        <dbReference type="Pfam" id="PF07992"/>
    </source>
</evidence>
<evidence type="ECO:0000313" key="4">
    <source>
        <dbReference type="Proteomes" id="UP000515277"/>
    </source>
</evidence>
<keyword evidence="1" id="KW-0560">Oxidoreductase</keyword>